<feature type="compositionally biased region" description="Polar residues" evidence="1">
    <location>
        <begin position="11"/>
        <end position="20"/>
    </location>
</feature>
<feature type="domain" description="PWWP" evidence="2">
    <location>
        <begin position="22"/>
        <end position="87"/>
    </location>
</feature>
<feature type="compositionally biased region" description="Low complexity" evidence="1">
    <location>
        <begin position="326"/>
        <end position="335"/>
    </location>
</feature>
<dbReference type="Proteomes" id="UP000246740">
    <property type="component" value="Unassembled WGS sequence"/>
</dbReference>
<dbReference type="SMART" id="SM00293">
    <property type="entry name" value="PWWP"/>
    <property type="match status" value="1"/>
</dbReference>
<evidence type="ECO:0000259" key="2">
    <source>
        <dbReference type="PROSITE" id="PS50812"/>
    </source>
</evidence>
<dbReference type="InterPro" id="IPR035441">
    <property type="entry name" value="TFIIS/LEDGF_dom_sf"/>
</dbReference>
<dbReference type="InterPro" id="IPR035503">
    <property type="entry name" value="IOC4-like_PWWP"/>
</dbReference>
<keyword evidence="4" id="KW-1185">Reference proteome</keyword>
<name>A0A317XV39_9BASI</name>
<sequence>MSTPDKKSKESQMGNSSHKYQPNDVVLAKVRGFSAWPGIIMDDKNVPSAVLSERPVVRNRDLYTIRFFPAADYHWAFAKDLELLTTQKIDQFLSSQSRKKGDLRKAYELARDPMAWNEEQNEIVHNYELSLKEAAEEEEENQDQLQDEEDEAAEDDEDEAPVKKRKQAPESGGRDTADKRKKSKAAEAAKSKPAEKPSSKAAANGDDSMAQDEALDPETRKVKDWRMKLQKAFLPKDGVIKAEEMPALDSILKTVEDYQDMTADQLRATKIGKVTKKIMQLADIPRDDEFNFRTRSEALCSKWGAILSGNGATKENGAASTETKPAVAASAAEVAGEPKESKEDKSDKELAQEKEGDDKDSKKEATAAAA</sequence>
<evidence type="ECO:0000313" key="3">
    <source>
        <dbReference type="EMBL" id="PWZ02145.1"/>
    </source>
</evidence>
<dbReference type="FunCoup" id="A0A317XV39">
    <property type="interactions" value="131"/>
</dbReference>
<dbReference type="OrthoDB" id="62853at2759"/>
<feature type="compositionally biased region" description="Acidic residues" evidence="1">
    <location>
        <begin position="135"/>
        <end position="159"/>
    </location>
</feature>
<dbReference type="InterPro" id="IPR000313">
    <property type="entry name" value="PWWP_dom"/>
</dbReference>
<feature type="compositionally biased region" description="Basic and acidic residues" evidence="1">
    <location>
        <begin position="172"/>
        <end position="198"/>
    </location>
</feature>
<feature type="compositionally biased region" description="Basic and acidic residues" evidence="1">
    <location>
        <begin position="1"/>
        <end position="10"/>
    </location>
</feature>
<dbReference type="Pfam" id="PF00855">
    <property type="entry name" value="PWWP"/>
    <property type="match status" value="1"/>
</dbReference>
<feature type="region of interest" description="Disordered" evidence="1">
    <location>
        <begin position="308"/>
        <end position="370"/>
    </location>
</feature>
<dbReference type="EMBL" id="KZ819189">
    <property type="protein sequence ID" value="PWZ02145.1"/>
    <property type="molecule type" value="Genomic_DNA"/>
</dbReference>
<protein>
    <recommendedName>
        <fullName evidence="2">PWWP domain-containing protein</fullName>
    </recommendedName>
</protein>
<dbReference type="InParanoid" id="A0A317XV39"/>
<dbReference type="SUPFAM" id="SSF63748">
    <property type="entry name" value="Tudor/PWWP/MBT"/>
    <property type="match status" value="1"/>
</dbReference>
<feature type="region of interest" description="Disordered" evidence="1">
    <location>
        <begin position="134"/>
        <end position="222"/>
    </location>
</feature>
<proteinExistence type="predicted"/>
<dbReference type="PROSITE" id="PS50812">
    <property type="entry name" value="PWWP"/>
    <property type="match status" value="1"/>
</dbReference>
<dbReference type="Gene3D" id="2.30.30.140">
    <property type="match status" value="1"/>
</dbReference>
<accession>A0A317XV39</accession>
<reference evidence="3 4" key="1">
    <citation type="journal article" date="2018" name="Mol. Biol. Evol.">
        <title>Broad Genomic Sampling Reveals a Smut Pathogenic Ancestry of the Fungal Clade Ustilaginomycotina.</title>
        <authorList>
            <person name="Kijpornyongpan T."/>
            <person name="Mondo S.J."/>
            <person name="Barry K."/>
            <person name="Sandor L."/>
            <person name="Lee J."/>
            <person name="Lipzen A."/>
            <person name="Pangilinan J."/>
            <person name="LaButti K."/>
            <person name="Hainaut M."/>
            <person name="Henrissat B."/>
            <person name="Grigoriev I.V."/>
            <person name="Spatafora J.W."/>
            <person name="Aime M.C."/>
        </authorList>
    </citation>
    <scope>NUCLEOTIDE SEQUENCE [LARGE SCALE GENOMIC DNA]</scope>
    <source>
        <strain evidence="3 4">MCA 3645</strain>
    </source>
</reference>
<feature type="region of interest" description="Disordered" evidence="1">
    <location>
        <begin position="1"/>
        <end position="20"/>
    </location>
</feature>
<feature type="compositionally biased region" description="Polar residues" evidence="1">
    <location>
        <begin position="310"/>
        <end position="323"/>
    </location>
</feature>
<dbReference type="AlphaFoldDB" id="A0A317XV39"/>
<evidence type="ECO:0000256" key="1">
    <source>
        <dbReference type="SAM" id="MobiDB-lite"/>
    </source>
</evidence>
<dbReference type="SUPFAM" id="SSF47676">
    <property type="entry name" value="Conserved domain common to transcription factors TFIIS, elongin A, CRSP70"/>
    <property type="match status" value="1"/>
</dbReference>
<gene>
    <name evidence="3" type="ORF">BCV70DRAFT_57851</name>
</gene>
<organism evidence="3 4">
    <name type="scientific">Testicularia cyperi</name>
    <dbReference type="NCBI Taxonomy" id="1882483"/>
    <lineage>
        <taxon>Eukaryota</taxon>
        <taxon>Fungi</taxon>
        <taxon>Dikarya</taxon>
        <taxon>Basidiomycota</taxon>
        <taxon>Ustilaginomycotina</taxon>
        <taxon>Ustilaginomycetes</taxon>
        <taxon>Ustilaginales</taxon>
        <taxon>Anthracoideaceae</taxon>
        <taxon>Testicularia</taxon>
    </lineage>
</organism>
<evidence type="ECO:0000313" key="4">
    <source>
        <dbReference type="Proteomes" id="UP000246740"/>
    </source>
</evidence>
<feature type="compositionally biased region" description="Basic and acidic residues" evidence="1">
    <location>
        <begin position="336"/>
        <end position="370"/>
    </location>
</feature>
<dbReference type="STRING" id="1882483.A0A317XV39"/>
<dbReference type="CDD" id="cd05840">
    <property type="entry name" value="PWWP_ScIOC4-like"/>
    <property type="match status" value="1"/>
</dbReference>